<keyword evidence="2" id="KW-1185">Reference proteome</keyword>
<protein>
    <recommendedName>
        <fullName evidence="3">NYN domain-containing protein</fullName>
    </recommendedName>
</protein>
<name>A0ABN0RTZ7_9BACT</name>
<dbReference type="EMBL" id="JFBS01000001">
    <property type="protein sequence ID" value="EXG77699.1"/>
    <property type="molecule type" value="Genomic_DNA"/>
</dbReference>
<comment type="caution">
    <text evidence="1">The sequence shown here is derived from an EMBL/GenBank/DDBJ whole genome shotgun (WGS) entry which is preliminary data.</text>
</comment>
<evidence type="ECO:0008006" key="3">
    <source>
        <dbReference type="Google" id="ProtNLM"/>
    </source>
</evidence>
<dbReference type="Pfam" id="PF20326">
    <property type="entry name" value="DUF6621"/>
    <property type="match status" value="1"/>
</dbReference>
<dbReference type="Proteomes" id="UP000243438">
    <property type="component" value="Unassembled WGS sequence"/>
</dbReference>
<organism evidence="1 2">
    <name type="scientific">Xylanibacter oryzae DSM 17970</name>
    <dbReference type="NCBI Taxonomy" id="915438"/>
    <lineage>
        <taxon>Bacteria</taxon>
        <taxon>Pseudomonadati</taxon>
        <taxon>Bacteroidota</taxon>
        <taxon>Bacteroidia</taxon>
        <taxon>Bacteroidales</taxon>
        <taxon>Prevotellaceae</taxon>
        <taxon>Xylanibacter</taxon>
    </lineage>
</organism>
<accession>A0ABN0RTZ7</accession>
<dbReference type="InterPro" id="IPR046729">
    <property type="entry name" value="DUF6621"/>
</dbReference>
<proteinExistence type="predicted"/>
<evidence type="ECO:0000313" key="1">
    <source>
        <dbReference type="EMBL" id="EXG77699.1"/>
    </source>
</evidence>
<evidence type="ECO:0000313" key="2">
    <source>
        <dbReference type="Proteomes" id="UP000243438"/>
    </source>
</evidence>
<reference evidence="1" key="1">
    <citation type="submission" date="2013-07" db="EMBL/GenBank/DDBJ databases">
        <authorList>
            <consortium name="DOE Joint Genome Institute"/>
            <person name="Anderson I."/>
            <person name="Huntemann M."/>
            <person name="Han J."/>
            <person name="Chen A."/>
            <person name="Kyrpides N."/>
            <person name="Mavromatis K."/>
            <person name="Markowitz V."/>
            <person name="Palaniappan K."/>
            <person name="Ivanova N."/>
            <person name="Schaumberg A."/>
            <person name="Pati A."/>
            <person name="Liolios K."/>
            <person name="Nordberg H.P."/>
            <person name="Cantor M.N."/>
            <person name="Hua S.X."/>
            <person name="Woyke T."/>
        </authorList>
    </citation>
    <scope>NUCLEOTIDE SEQUENCE [LARGE SCALE GENOMIC DNA]</scope>
    <source>
        <strain evidence="1">DSM 17970</strain>
    </source>
</reference>
<gene>
    <name evidence="1" type="ORF">XylorDRAFT_0043</name>
</gene>
<sequence>MLKSEKWSENVILIDADYIDSVAFDLIVNFERMIGRRIPKADIAHWIDCIALDGGLREGDNKIQVVFIHNKDSKSLSNFTPCKFEEEIDGKAFKDKIGEFMMSAFPVEDIVGKDDFFVDALELILNGEGVKRVMVIPDQDKTYEKVRVALHYANDEKRITLFAMQPMQGGNFRQEILGYSLMSALGIKSDEIK</sequence>